<proteinExistence type="predicted"/>
<gene>
    <name evidence="2" type="ORF">TTRE_0000758101</name>
</gene>
<reference evidence="2" key="2">
    <citation type="submission" date="2014-03" db="EMBL/GenBank/DDBJ databases">
        <title>The whipworm genome and dual-species transcriptomics of an intimate host-pathogen interaction.</title>
        <authorList>
            <person name="Foth B.J."/>
            <person name="Tsai I.J."/>
            <person name="Reid A.J."/>
            <person name="Bancroft A.J."/>
            <person name="Nichol S."/>
            <person name="Tracey A."/>
            <person name="Holroyd N."/>
            <person name="Cotton J.A."/>
            <person name="Stanley E.J."/>
            <person name="Zarowiecki M."/>
            <person name="Liu J.Z."/>
            <person name="Huckvale T."/>
            <person name="Cooper P.J."/>
            <person name="Grencis R.K."/>
            <person name="Berriman M."/>
        </authorList>
    </citation>
    <scope>NUCLEOTIDE SEQUENCE [LARGE SCALE GENOMIC DNA]</scope>
</reference>
<keyword evidence="3" id="KW-1185">Reference proteome</keyword>
<feature type="compositionally biased region" description="Basic and acidic residues" evidence="1">
    <location>
        <begin position="104"/>
        <end position="116"/>
    </location>
</feature>
<organism evidence="2 3">
    <name type="scientific">Trichuris trichiura</name>
    <name type="common">Whipworm</name>
    <name type="synonym">Trichocephalus trichiurus</name>
    <dbReference type="NCBI Taxonomy" id="36087"/>
    <lineage>
        <taxon>Eukaryota</taxon>
        <taxon>Metazoa</taxon>
        <taxon>Ecdysozoa</taxon>
        <taxon>Nematoda</taxon>
        <taxon>Enoplea</taxon>
        <taxon>Dorylaimia</taxon>
        <taxon>Trichinellida</taxon>
        <taxon>Trichuridae</taxon>
        <taxon>Trichuris</taxon>
    </lineage>
</organism>
<evidence type="ECO:0000313" key="2">
    <source>
        <dbReference type="EMBL" id="CDW59250.1"/>
    </source>
</evidence>
<evidence type="ECO:0000313" key="3">
    <source>
        <dbReference type="Proteomes" id="UP000030665"/>
    </source>
</evidence>
<feature type="region of interest" description="Disordered" evidence="1">
    <location>
        <begin position="81"/>
        <end position="117"/>
    </location>
</feature>
<protein>
    <submittedName>
        <fullName evidence="2">Protein Y45F10D.14</fullName>
    </submittedName>
</protein>
<sequence>MGKICNEAILELDGKRINLDQFFAEEEKETDKGADVHEESITENESVDKRALIDEIGGILKDKVDDEIIRTVMEKAEKLAYNDSETSADNKCMNEEKEEDEDGEDKKDEEEVKSDAKSMNAMAVKVANAIKAENAKTEKEKVKAYNAACGVIGDFNPFGMTAKDMYVKALNHLGVELNGKESPAELSAMLKACSSISSKVDNGFSYDYSETKEEKNFNI</sequence>
<dbReference type="EMBL" id="HG806538">
    <property type="protein sequence ID" value="CDW59250.1"/>
    <property type="molecule type" value="Genomic_DNA"/>
</dbReference>
<dbReference type="AlphaFoldDB" id="A0A077ZKX8"/>
<name>A0A077ZKX8_TRITR</name>
<reference evidence="2" key="1">
    <citation type="submission" date="2014-01" db="EMBL/GenBank/DDBJ databases">
        <authorList>
            <person name="Aslett M."/>
        </authorList>
    </citation>
    <scope>NUCLEOTIDE SEQUENCE</scope>
</reference>
<evidence type="ECO:0000256" key="1">
    <source>
        <dbReference type="SAM" id="MobiDB-lite"/>
    </source>
</evidence>
<dbReference type="Proteomes" id="UP000030665">
    <property type="component" value="Unassembled WGS sequence"/>
</dbReference>
<accession>A0A077ZKX8</accession>